<name>A0A290WYC7_9BURK</name>
<protein>
    <submittedName>
        <fullName evidence="1">Uncharacterized protein</fullName>
    </submittedName>
</protein>
<gene>
    <name evidence="1" type="ORF">CNX70_18155</name>
</gene>
<sequence length="205" mass="22600">MTTAWKFHDAPNTACFTTTEVLNGAPIVHVSHDYEGDWQFYGASDATASSSAKIASLAALIGTNDLLADLHDLPYGWSAHWNAGAGNWERFKDHPFPSFAEQGYYLEDAIWLAQYLTDIQPPPAAVRDALPIGAYVKLVFRFAAEEGARADGQCERMWVRVTGIDEEEGCYTGTIENDPQHLAARYGDLIAFHPVHVADLAREQA</sequence>
<dbReference type="Proteomes" id="UP000218437">
    <property type="component" value="Chromosome"/>
</dbReference>
<reference evidence="1 2" key="1">
    <citation type="submission" date="2017-09" db="EMBL/GenBank/DDBJ databases">
        <title>Complete genome sequence of Janthinobacterium svalbardensis PAMC 27463.</title>
        <authorList>
            <person name="Cho Y.-J."/>
            <person name="Cho A."/>
            <person name="Kim O.-S."/>
            <person name="Lee J.-I."/>
        </authorList>
    </citation>
    <scope>NUCLEOTIDE SEQUENCE [LARGE SCALE GENOMIC DNA]</scope>
    <source>
        <strain evidence="1 2">PAMC 27463</strain>
    </source>
</reference>
<evidence type="ECO:0000313" key="1">
    <source>
        <dbReference type="EMBL" id="ATD61870.1"/>
    </source>
</evidence>
<dbReference type="KEGG" id="jsv:CNX70_18155"/>
<evidence type="ECO:0000313" key="2">
    <source>
        <dbReference type="Proteomes" id="UP000218437"/>
    </source>
</evidence>
<organism evidence="1 2">
    <name type="scientific">Janthinobacterium svalbardensis</name>
    <dbReference type="NCBI Taxonomy" id="368607"/>
    <lineage>
        <taxon>Bacteria</taxon>
        <taxon>Pseudomonadati</taxon>
        <taxon>Pseudomonadota</taxon>
        <taxon>Betaproteobacteria</taxon>
        <taxon>Burkholderiales</taxon>
        <taxon>Oxalobacteraceae</taxon>
        <taxon>Janthinobacterium</taxon>
    </lineage>
</organism>
<accession>A0A290WYC7</accession>
<dbReference type="AlphaFoldDB" id="A0A290WYC7"/>
<proteinExistence type="predicted"/>
<keyword evidence="2" id="KW-1185">Reference proteome</keyword>
<dbReference type="EMBL" id="CP023422">
    <property type="protein sequence ID" value="ATD61870.1"/>
    <property type="molecule type" value="Genomic_DNA"/>
</dbReference>